<dbReference type="InterPro" id="IPR017853">
    <property type="entry name" value="GH"/>
</dbReference>
<dbReference type="SMART" id="SM00642">
    <property type="entry name" value="Aamy"/>
    <property type="match status" value="1"/>
</dbReference>
<dbReference type="InterPro" id="IPR006047">
    <property type="entry name" value="GH13_cat_dom"/>
</dbReference>
<dbReference type="InterPro" id="IPR044901">
    <property type="entry name" value="Trehalose_TreZ_E-set_sf"/>
</dbReference>
<dbReference type="AlphaFoldDB" id="C6HZ83"/>
<dbReference type="InterPro" id="IPR012768">
    <property type="entry name" value="Trehalose_TreZ"/>
</dbReference>
<dbReference type="Pfam" id="PF00128">
    <property type="entry name" value="Alpha-amylase"/>
    <property type="match status" value="1"/>
</dbReference>
<dbReference type="Pfam" id="PF02922">
    <property type="entry name" value="CBM_48"/>
    <property type="match status" value="1"/>
</dbReference>
<dbReference type="EMBL" id="GG693880">
    <property type="protein sequence ID" value="EES52094.1"/>
    <property type="molecule type" value="Genomic_DNA"/>
</dbReference>
<keyword evidence="7 14" id="KW-0378">Hydrolase</keyword>
<dbReference type="InterPro" id="IPR004193">
    <property type="entry name" value="Glyco_hydro_13_N"/>
</dbReference>
<evidence type="ECO:0000256" key="2">
    <source>
        <dbReference type="ARBA" id="ARBA00005199"/>
    </source>
</evidence>
<evidence type="ECO:0000313" key="19">
    <source>
        <dbReference type="EMBL" id="EES52094.1"/>
    </source>
</evidence>
<sequence length="619" mass="68786">MGATPVREGTLFRVWAPQSRSLDLVIEGHPSASERYPMEREENGYFRLLLEGARPGTNYRYLLDGGILRPDPASRLQRSGVHGPSTVWWPPEDSPPPFSAPPLRDQIFYELHVGTFSPTSDFDGILPLLDHLVKTGVTALELMPLSQFPGTRNWGYDGVFPYAVQWSYGGPDGLLRLVREAHLRGLSVFLDVVYNHLGPEGNYLSDFGPYFSTTTRTPWGNALNFDGPDSDHVRHFFLENLRSLALTFDLDGFRLDAIHAIRDQSPHPFLADLSRLAKNIGSRRGRPLPLIAESNANDRFTVRPVEEGGLGLDSQWSDDFHHALHVAFTGERLGYYRDFSGVDDLKESLAQGFVYRGQYAPSFRCRRGSDSRDLPGASFVFFAQNHDQTGNRMQGERLAALLPPEALPAVAALVLLSPGLPLLFMGEEYGETRPFLYFTDHGDPELIEAVRRGRKEEFSAFSWAGDLPDPQDPETFERSRLILADPANPLSDFQKRLLAFTSRLAKLRKTVSALSPPEAIGGDQNRVFSPADSVLAIERRDPSREVLLLVNLSSSPRQIPLIPLFSPSPLPSGGKEILLDSRDFFGSGEAAARSSPKTTGEDDLSLDPFHVLLLDGRPL</sequence>
<proteinExistence type="inferred from homology"/>
<protein>
    <recommendedName>
        <fullName evidence="5 13">Malto-oligosyltrehalose trehalohydrolase</fullName>
        <shortName evidence="14">MTHase</shortName>
        <ecNumber evidence="4 13">3.2.1.141</ecNumber>
    </recommendedName>
    <alternativeName>
        <fullName evidence="11 14">4-alpha-D-((1-&gt;4)-alpha-D-glucano)trehalose trehalohydrolase</fullName>
    </alternativeName>
    <alternativeName>
        <fullName evidence="10 14">Maltooligosyl trehalose trehalohydrolase</fullName>
    </alternativeName>
</protein>
<comment type="catalytic activity">
    <reaction evidence="12 14">
        <text>hydrolysis of (1-&gt;4)-alpha-D-glucosidic linkage in 4-alpha-D-[(1-&gt;4)-alpha-D-glucanosyl]n trehalose to yield trehalose and (1-&gt;4)-alpha-D-glucan.</text>
        <dbReference type="EC" id="3.2.1.141"/>
    </reaction>
</comment>
<dbReference type="InterPro" id="IPR014756">
    <property type="entry name" value="Ig_E-set"/>
</dbReference>
<evidence type="ECO:0000256" key="14">
    <source>
        <dbReference type="PIRNR" id="PIRNR006337"/>
    </source>
</evidence>
<dbReference type="GO" id="GO:0005992">
    <property type="term" value="P:trehalose biosynthetic process"/>
    <property type="evidence" value="ECO:0007669"/>
    <property type="project" value="UniProtKB-UniRule"/>
</dbReference>
<evidence type="ECO:0000313" key="20">
    <source>
        <dbReference type="Proteomes" id="UP000009374"/>
    </source>
</evidence>
<dbReference type="CDD" id="cd11325">
    <property type="entry name" value="AmyAc_GTHase"/>
    <property type="match status" value="1"/>
</dbReference>
<dbReference type="SUPFAM" id="SSF81296">
    <property type="entry name" value="E set domains"/>
    <property type="match status" value="1"/>
</dbReference>
<keyword evidence="6" id="KW-0963">Cytoplasm</keyword>
<dbReference type="Gene3D" id="2.60.40.10">
    <property type="entry name" value="Immunoglobulins"/>
    <property type="match status" value="1"/>
</dbReference>
<dbReference type="GO" id="GO:0033942">
    <property type="term" value="F:4-alpha-D-(1-&gt;4)-alpha-D-glucanotrehalose trehalohydrolase activity"/>
    <property type="evidence" value="ECO:0007669"/>
    <property type="project" value="UniProtKB-EC"/>
</dbReference>
<keyword evidence="9 14" id="KW-0326">Glycosidase</keyword>
<evidence type="ECO:0000256" key="11">
    <source>
        <dbReference type="ARBA" id="ARBA00033284"/>
    </source>
</evidence>
<dbReference type="PANTHER" id="PTHR43651:SF11">
    <property type="entry name" value="MALTO-OLIGOSYLTREHALOSE TREHALOHYDROLASE"/>
    <property type="match status" value="1"/>
</dbReference>
<dbReference type="Proteomes" id="UP000009374">
    <property type="component" value="Unassembled WGS sequence"/>
</dbReference>
<evidence type="ECO:0000256" key="13">
    <source>
        <dbReference type="NCBIfam" id="TIGR02402"/>
    </source>
</evidence>
<evidence type="ECO:0000256" key="17">
    <source>
        <dbReference type="PIRSR" id="PIRSR006337-3"/>
    </source>
</evidence>
<reference evidence="19 20" key="1">
    <citation type="journal article" date="2009" name="Appl. Environ. Microbiol.">
        <title>Community genomic and proteomic analyses of chemoautotrophic iron-oxidizing "Leptospirillum rubarum" (Group II) and "Leptospirillum ferrodiazotrophum" (Group III) bacteria in acid mine drainage biofilms.</title>
        <authorList>
            <person name="Goltsman D.S."/>
            <person name="Denef V.J."/>
            <person name="Singer S.W."/>
            <person name="VerBerkmoes N.C."/>
            <person name="Lefsrud M."/>
            <person name="Mueller R.S."/>
            <person name="Dick G.J."/>
            <person name="Sun C.L."/>
            <person name="Wheeler K.E."/>
            <person name="Zemla A."/>
            <person name="Baker B.J."/>
            <person name="Hauser L."/>
            <person name="Land M."/>
            <person name="Shah M.B."/>
            <person name="Thelen M.P."/>
            <person name="Hettich R.L."/>
            <person name="Banfield J.F."/>
        </authorList>
    </citation>
    <scope>NUCLEOTIDE SEQUENCE [LARGE SCALE GENOMIC DNA]</scope>
</reference>
<evidence type="ECO:0000256" key="5">
    <source>
        <dbReference type="ARBA" id="ARBA00015938"/>
    </source>
</evidence>
<accession>C6HZ83</accession>
<evidence type="ECO:0000256" key="10">
    <source>
        <dbReference type="ARBA" id="ARBA00032057"/>
    </source>
</evidence>
<evidence type="ECO:0000256" key="4">
    <source>
        <dbReference type="ARBA" id="ARBA00012268"/>
    </source>
</evidence>
<dbReference type="NCBIfam" id="TIGR02402">
    <property type="entry name" value="trehalose_TreZ"/>
    <property type="match status" value="1"/>
</dbReference>
<evidence type="ECO:0000256" key="8">
    <source>
        <dbReference type="ARBA" id="ARBA00023277"/>
    </source>
</evidence>
<dbReference type="EC" id="3.2.1.141" evidence="4 13"/>
<evidence type="ECO:0000259" key="18">
    <source>
        <dbReference type="SMART" id="SM00642"/>
    </source>
</evidence>
<comment type="pathway">
    <text evidence="2 14">Glycan biosynthesis; trehalose biosynthesis.</text>
</comment>
<evidence type="ECO:0000256" key="1">
    <source>
        <dbReference type="ARBA" id="ARBA00004496"/>
    </source>
</evidence>
<evidence type="ECO:0000256" key="9">
    <source>
        <dbReference type="ARBA" id="ARBA00023295"/>
    </source>
</evidence>
<dbReference type="SUPFAM" id="SSF51445">
    <property type="entry name" value="(Trans)glycosidases"/>
    <property type="match status" value="1"/>
</dbReference>
<evidence type="ECO:0000256" key="6">
    <source>
        <dbReference type="ARBA" id="ARBA00022490"/>
    </source>
</evidence>
<dbReference type="GO" id="GO:0005737">
    <property type="term" value="C:cytoplasm"/>
    <property type="evidence" value="ECO:0007669"/>
    <property type="project" value="UniProtKB-SubCell"/>
</dbReference>
<dbReference type="Gene3D" id="3.20.20.80">
    <property type="entry name" value="Glycosidases"/>
    <property type="match status" value="1"/>
</dbReference>
<dbReference type="Gene3D" id="1.10.10.760">
    <property type="entry name" value="E-set domains of sugar-utilizing enzymes"/>
    <property type="match status" value="1"/>
</dbReference>
<gene>
    <name evidence="19" type="ORF">UBAL3_94530060</name>
</gene>
<feature type="domain" description="Glycosyl hydrolase family 13 catalytic" evidence="18">
    <location>
        <begin position="106"/>
        <end position="454"/>
    </location>
</feature>
<dbReference type="InterPro" id="IPR013783">
    <property type="entry name" value="Ig-like_fold"/>
</dbReference>
<evidence type="ECO:0000256" key="7">
    <source>
        <dbReference type="ARBA" id="ARBA00022801"/>
    </source>
</evidence>
<organism evidence="19 20">
    <name type="scientific">Leptospirillum ferrodiazotrophum</name>
    <dbReference type="NCBI Taxonomy" id="412449"/>
    <lineage>
        <taxon>Bacteria</taxon>
        <taxon>Pseudomonadati</taxon>
        <taxon>Nitrospirota</taxon>
        <taxon>Nitrospiria</taxon>
        <taxon>Nitrospirales</taxon>
        <taxon>Nitrospiraceae</taxon>
        <taxon>Leptospirillum</taxon>
    </lineage>
</organism>
<dbReference type="PANTHER" id="PTHR43651">
    <property type="entry name" value="1,4-ALPHA-GLUCAN-BRANCHING ENZYME"/>
    <property type="match status" value="1"/>
</dbReference>
<feature type="binding site" evidence="16">
    <location>
        <begin position="386"/>
        <end position="391"/>
    </location>
    <ligand>
        <name>substrate</name>
    </ligand>
</feature>
<dbReference type="PIRSF" id="PIRSF006337">
    <property type="entry name" value="Trehalose_TreZ"/>
    <property type="match status" value="1"/>
</dbReference>
<name>C6HZ83_9BACT</name>
<feature type="binding site" evidence="16">
    <location>
        <begin position="318"/>
        <end position="322"/>
    </location>
    <ligand>
        <name>substrate</name>
    </ligand>
</feature>
<dbReference type="CDD" id="cd02853">
    <property type="entry name" value="E_set_MTHase_like_N"/>
    <property type="match status" value="1"/>
</dbReference>
<keyword evidence="8" id="KW-0119">Carbohydrate metabolism</keyword>
<evidence type="ECO:0000256" key="3">
    <source>
        <dbReference type="ARBA" id="ARBA00008061"/>
    </source>
</evidence>
<comment type="similarity">
    <text evidence="3 14">Belongs to the glycosyl hydrolase 13 family.</text>
</comment>
<feature type="active site" description="Nucleophile" evidence="15">
    <location>
        <position position="256"/>
    </location>
</feature>
<dbReference type="UniPathway" id="UPA00299"/>
<feature type="site" description="Transition state stabilizer" evidence="17">
    <location>
        <position position="387"/>
    </location>
</feature>
<evidence type="ECO:0000256" key="12">
    <source>
        <dbReference type="ARBA" id="ARBA00034013"/>
    </source>
</evidence>
<evidence type="ECO:0000256" key="16">
    <source>
        <dbReference type="PIRSR" id="PIRSR006337-2"/>
    </source>
</evidence>
<evidence type="ECO:0000256" key="15">
    <source>
        <dbReference type="PIRSR" id="PIRSR006337-1"/>
    </source>
</evidence>
<keyword evidence="20" id="KW-1185">Reference proteome</keyword>
<comment type="subcellular location">
    <subcellularLocation>
        <location evidence="1 15">Cytoplasm</location>
    </subcellularLocation>
</comment>
<feature type="active site" description="Proton donor" evidence="15">
    <location>
        <position position="293"/>
    </location>
</feature>
<feature type="binding site" evidence="16">
    <location>
        <begin position="254"/>
        <end position="259"/>
    </location>
    <ligand>
        <name>substrate</name>
    </ligand>
</feature>